<reference evidence="2" key="1">
    <citation type="journal article" date="2021" name="PeerJ">
        <title>Extensive microbial diversity within the chicken gut microbiome revealed by metagenomics and culture.</title>
        <authorList>
            <person name="Gilroy R."/>
            <person name="Ravi A."/>
            <person name="Getino M."/>
            <person name="Pursley I."/>
            <person name="Horton D.L."/>
            <person name="Alikhan N.F."/>
            <person name="Baker D."/>
            <person name="Gharbi K."/>
            <person name="Hall N."/>
            <person name="Watson M."/>
            <person name="Adriaenssens E.M."/>
            <person name="Foster-Nyarko E."/>
            <person name="Jarju S."/>
            <person name="Secka A."/>
            <person name="Antonio M."/>
            <person name="Oren A."/>
            <person name="Chaudhuri R.R."/>
            <person name="La Ragione R."/>
            <person name="Hildebrand F."/>
            <person name="Pallen M.J."/>
        </authorList>
    </citation>
    <scope>NUCLEOTIDE SEQUENCE</scope>
    <source>
        <strain evidence="2">CHK179-7159</strain>
    </source>
</reference>
<gene>
    <name evidence="2" type="ORF">H9717_04900</name>
</gene>
<evidence type="ECO:0000313" key="2">
    <source>
        <dbReference type="EMBL" id="HJA92441.1"/>
    </source>
</evidence>
<name>A0A9D2I462_9FIRM</name>
<feature type="signal peptide" evidence="1">
    <location>
        <begin position="1"/>
        <end position="23"/>
    </location>
</feature>
<dbReference type="EMBL" id="DWYY01000052">
    <property type="protein sequence ID" value="HJA92441.1"/>
    <property type="molecule type" value="Genomic_DNA"/>
</dbReference>
<proteinExistence type="predicted"/>
<protein>
    <submittedName>
        <fullName evidence="2">Uncharacterized protein</fullName>
    </submittedName>
</protein>
<organism evidence="2 3">
    <name type="scientific">Candidatus Eisenbergiella merdipullorum</name>
    <dbReference type="NCBI Taxonomy" id="2838553"/>
    <lineage>
        <taxon>Bacteria</taxon>
        <taxon>Bacillati</taxon>
        <taxon>Bacillota</taxon>
        <taxon>Clostridia</taxon>
        <taxon>Lachnospirales</taxon>
        <taxon>Lachnospiraceae</taxon>
        <taxon>Eisenbergiella</taxon>
    </lineage>
</organism>
<reference evidence="2" key="2">
    <citation type="submission" date="2021-04" db="EMBL/GenBank/DDBJ databases">
        <authorList>
            <person name="Gilroy R."/>
        </authorList>
    </citation>
    <scope>NUCLEOTIDE SEQUENCE</scope>
    <source>
        <strain evidence="2">CHK179-7159</strain>
    </source>
</reference>
<dbReference type="PROSITE" id="PS51257">
    <property type="entry name" value="PROKAR_LIPOPROTEIN"/>
    <property type="match status" value="1"/>
</dbReference>
<evidence type="ECO:0000313" key="3">
    <source>
        <dbReference type="Proteomes" id="UP000886858"/>
    </source>
</evidence>
<keyword evidence="1" id="KW-0732">Signal</keyword>
<dbReference type="AlphaFoldDB" id="A0A9D2I462"/>
<feature type="chain" id="PRO_5039019599" evidence="1">
    <location>
        <begin position="24"/>
        <end position="231"/>
    </location>
</feature>
<comment type="caution">
    <text evidence="2">The sequence shown here is derived from an EMBL/GenBank/DDBJ whole genome shotgun (WGS) entry which is preliminary data.</text>
</comment>
<evidence type="ECO:0000256" key="1">
    <source>
        <dbReference type="SAM" id="SignalP"/>
    </source>
</evidence>
<accession>A0A9D2I462</accession>
<sequence length="231" mass="23915">MKKKMAIVLSAILACSMGMTAMAAPSPSIQQETVQNVTVNTSVTVTGTPQVSSISSEASAVLAGTTFRNAAGQAVDASSVRVVVAPSDLASMQESAGEIAAAMTTDASTIYNFTGLSSLALTDNTDTLNVLDQVYVGLQDDNGDTVSHNGSVSTTFLLRDILGGETMEEGETIQALYQRADGSWVVLPVVIRNGVVAIALPAFSAPVKVVFLLAKGTPMEDVQVTVRSPQT</sequence>
<dbReference type="Proteomes" id="UP000886858">
    <property type="component" value="Unassembled WGS sequence"/>
</dbReference>